<reference evidence="1" key="1">
    <citation type="submission" date="2020-05" db="EMBL/GenBank/DDBJ databases">
        <title>Large-scale comparative analyses of tick genomes elucidate their genetic diversity and vector capacities.</title>
        <authorList>
            <person name="Jia N."/>
            <person name="Wang J."/>
            <person name="Shi W."/>
            <person name="Du L."/>
            <person name="Sun Y."/>
            <person name="Zhan W."/>
            <person name="Jiang J."/>
            <person name="Wang Q."/>
            <person name="Zhang B."/>
            <person name="Ji P."/>
            <person name="Sakyi L.B."/>
            <person name="Cui X."/>
            <person name="Yuan T."/>
            <person name="Jiang B."/>
            <person name="Yang W."/>
            <person name="Lam T.T.-Y."/>
            <person name="Chang Q."/>
            <person name="Ding S."/>
            <person name="Wang X."/>
            <person name="Zhu J."/>
            <person name="Ruan X."/>
            <person name="Zhao L."/>
            <person name="Wei J."/>
            <person name="Que T."/>
            <person name="Du C."/>
            <person name="Cheng J."/>
            <person name="Dai P."/>
            <person name="Han X."/>
            <person name="Huang E."/>
            <person name="Gao Y."/>
            <person name="Liu J."/>
            <person name="Shao H."/>
            <person name="Ye R."/>
            <person name="Li L."/>
            <person name="Wei W."/>
            <person name="Wang X."/>
            <person name="Wang C."/>
            <person name="Yang T."/>
            <person name="Huo Q."/>
            <person name="Li W."/>
            <person name="Guo W."/>
            <person name="Chen H."/>
            <person name="Zhou L."/>
            <person name="Ni X."/>
            <person name="Tian J."/>
            <person name="Zhou Y."/>
            <person name="Sheng Y."/>
            <person name="Liu T."/>
            <person name="Pan Y."/>
            <person name="Xia L."/>
            <person name="Li J."/>
            <person name="Zhao F."/>
            <person name="Cao W."/>
        </authorList>
    </citation>
    <scope>NUCLEOTIDE SEQUENCE</scope>
    <source>
        <strain evidence="1">Hyas-2018</strain>
    </source>
</reference>
<name>A0ACB7SZQ3_HYAAI</name>
<organism evidence="1 2">
    <name type="scientific">Hyalomma asiaticum</name>
    <name type="common">Tick</name>
    <dbReference type="NCBI Taxonomy" id="266040"/>
    <lineage>
        <taxon>Eukaryota</taxon>
        <taxon>Metazoa</taxon>
        <taxon>Ecdysozoa</taxon>
        <taxon>Arthropoda</taxon>
        <taxon>Chelicerata</taxon>
        <taxon>Arachnida</taxon>
        <taxon>Acari</taxon>
        <taxon>Parasitiformes</taxon>
        <taxon>Ixodida</taxon>
        <taxon>Ixodoidea</taxon>
        <taxon>Ixodidae</taxon>
        <taxon>Hyalomminae</taxon>
        <taxon>Hyalomma</taxon>
    </lineage>
</organism>
<protein>
    <submittedName>
        <fullName evidence="1">Uncharacterized protein</fullName>
    </submittedName>
</protein>
<comment type="caution">
    <text evidence="1">The sequence shown here is derived from an EMBL/GenBank/DDBJ whole genome shotgun (WGS) entry which is preliminary data.</text>
</comment>
<evidence type="ECO:0000313" key="2">
    <source>
        <dbReference type="Proteomes" id="UP000821845"/>
    </source>
</evidence>
<dbReference type="EMBL" id="CM023482">
    <property type="protein sequence ID" value="KAH6940441.1"/>
    <property type="molecule type" value="Genomic_DNA"/>
</dbReference>
<gene>
    <name evidence="1" type="ORF">HPB50_027591</name>
</gene>
<sequence>MRRVFARSAKDARWDSCCRRLPPCAAASASGSTSRTGDAAHPGNTRGLPAPAAHRRAPAPTSNPRPSTTTRGIRPADVARRRGVLGADVTDQSVALHAGP</sequence>
<keyword evidence="2" id="KW-1185">Reference proteome</keyword>
<dbReference type="Proteomes" id="UP000821845">
    <property type="component" value="Chromosome 2"/>
</dbReference>
<proteinExistence type="predicted"/>
<evidence type="ECO:0000313" key="1">
    <source>
        <dbReference type="EMBL" id="KAH6940441.1"/>
    </source>
</evidence>
<accession>A0ACB7SZQ3</accession>